<reference evidence="1 2" key="1">
    <citation type="submission" date="2020-10" db="EMBL/GenBank/DDBJ databases">
        <title>Plant Genome Project.</title>
        <authorList>
            <person name="Zhang R.-G."/>
        </authorList>
    </citation>
    <scope>NUCLEOTIDE SEQUENCE [LARGE SCALE GENOMIC DNA]</scope>
    <source>
        <strain evidence="1">FAFU-HL-1</strain>
        <tissue evidence="1">Leaf</tissue>
    </source>
</reference>
<keyword evidence="2" id="KW-1185">Reference proteome</keyword>
<evidence type="ECO:0000313" key="1">
    <source>
        <dbReference type="EMBL" id="KAF9668531.1"/>
    </source>
</evidence>
<protein>
    <submittedName>
        <fullName evidence="1">Uncharacterized protein</fullName>
    </submittedName>
</protein>
<dbReference type="AlphaFoldDB" id="A0A835JFN0"/>
<comment type="caution">
    <text evidence="1">The sequence shown here is derived from an EMBL/GenBank/DDBJ whole genome shotgun (WGS) entry which is preliminary data.</text>
</comment>
<evidence type="ECO:0000313" key="2">
    <source>
        <dbReference type="Proteomes" id="UP000657918"/>
    </source>
</evidence>
<accession>A0A835JFN0</accession>
<sequence>MGKVHSTCDSRSADPQMISSFDDNSNALRTVVAVESFLDILCADGSKAQVGFRTGMEIFLHGEVKEERASMKRDNVFVRMAAEGASLDNDEKIEP</sequence>
<proteinExistence type="predicted"/>
<dbReference type="EMBL" id="JADGMS010000014">
    <property type="protein sequence ID" value="KAF9668531.1"/>
    <property type="molecule type" value="Genomic_DNA"/>
</dbReference>
<organism evidence="1 2">
    <name type="scientific">Salix dunnii</name>
    <dbReference type="NCBI Taxonomy" id="1413687"/>
    <lineage>
        <taxon>Eukaryota</taxon>
        <taxon>Viridiplantae</taxon>
        <taxon>Streptophyta</taxon>
        <taxon>Embryophyta</taxon>
        <taxon>Tracheophyta</taxon>
        <taxon>Spermatophyta</taxon>
        <taxon>Magnoliopsida</taxon>
        <taxon>eudicotyledons</taxon>
        <taxon>Gunneridae</taxon>
        <taxon>Pentapetalae</taxon>
        <taxon>rosids</taxon>
        <taxon>fabids</taxon>
        <taxon>Malpighiales</taxon>
        <taxon>Salicaceae</taxon>
        <taxon>Saliceae</taxon>
        <taxon>Salix</taxon>
    </lineage>
</organism>
<gene>
    <name evidence="1" type="ORF">SADUNF_Sadunf14G0013200</name>
</gene>
<name>A0A835JFN0_9ROSI</name>
<dbReference type="Proteomes" id="UP000657918">
    <property type="component" value="Unassembled WGS sequence"/>
</dbReference>